<dbReference type="InterPro" id="IPR002403">
    <property type="entry name" value="Cyt_P450_E_grp-IV"/>
</dbReference>
<gene>
    <name evidence="9" type="ORF">MKZ38_005579</name>
</gene>
<dbReference type="EMBL" id="JAKWBI020000334">
    <property type="protein sequence ID" value="KAJ2896395.1"/>
    <property type="molecule type" value="Genomic_DNA"/>
</dbReference>
<feature type="binding site" description="axial binding residue" evidence="7">
    <location>
        <position position="569"/>
    </location>
    <ligand>
        <name>heme</name>
        <dbReference type="ChEBI" id="CHEBI:30413"/>
    </ligand>
    <ligandPart>
        <name>Fe</name>
        <dbReference type="ChEBI" id="CHEBI:18248"/>
    </ligandPart>
</feature>
<dbReference type="PANTHER" id="PTHR24304:SF2">
    <property type="entry name" value="24-HYDROXYCHOLESTEROL 7-ALPHA-HYDROXYLASE"/>
    <property type="match status" value="1"/>
</dbReference>
<keyword evidence="5 7" id="KW-0408">Iron</keyword>
<dbReference type="InterPro" id="IPR050529">
    <property type="entry name" value="CYP450_sterol_14alpha_dmase"/>
</dbReference>
<sequence length="631" mass="71264">MRSPRNVSSRLEPPENLRATGAGADHRNMRHFSAALCQSGWLLDTLIMPACCKLQRASETSRSGNFVFQPTARSLHPVLAKISIQDRMLARVLKVEPNNLPNARIGAFSPRDIEQPVAYPPKSKLSLGEFDMSVLSAVIEPQGVFTAVGILLATMIGYILFDLLSQPPFPSKSPTLLKGYPIVGVPMLFSARDVLFRVGKAISKTGNFSFYYGKVQIIAVSGERARKFWFDSKDLDMSQGYEKLFAVAPHVELDPGSENFGTWFDRNLKKMISAERLSKSLPLFTRDIREGFELLGKRENKVMDPYDNIYRMVYQLTMRTVGCDEIAESKNLGDKTLRQFELCEAGSSPARIIIPWLPTPRHFLRVFSAAQLYMVLDKIVKERIKMETKKDDALQMLLDQDTNVLKIIQFIIGALFAGQLNSGINAAAMIVQLAQNPEWTARLRDEVDGVIAKHRASEDESPIDVLSRLDLETWESKFPLIDMGLKETIRIEMVGTAFRKNVAERELKIAGSDEVIPPGAYSIYQIDDAHLNPDIYPNPMSWDPSRFERGEDKRQKHGYLGWGVGRHPCLGMRFAKLEMNMMAAIFITMFDFELADKHGNLKTEPPPPKDRNKFSAHKPGVPVYLRYKQRC</sequence>
<evidence type="ECO:0000256" key="1">
    <source>
        <dbReference type="ARBA" id="ARBA00001971"/>
    </source>
</evidence>
<accession>A0AAD5RKH3</accession>
<dbReference type="GO" id="GO:0020037">
    <property type="term" value="F:heme binding"/>
    <property type="evidence" value="ECO:0007669"/>
    <property type="project" value="InterPro"/>
</dbReference>
<evidence type="ECO:0000313" key="10">
    <source>
        <dbReference type="Proteomes" id="UP001201980"/>
    </source>
</evidence>
<protein>
    <submittedName>
        <fullName evidence="9">Cytochrome p450 6a1</fullName>
    </submittedName>
</protein>
<keyword evidence="3 7" id="KW-0349">Heme</keyword>
<organism evidence="9 10">
    <name type="scientific">Zalerion maritima</name>
    <dbReference type="NCBI Taxonomy" id="339359"/>
    <lineage>
        <taxon>Eukaryota</taxon>
        <taxon>Fungi</taxon>
        <taxon>Dikarya</taxon>
        <taxon>Ascomycota</taxon>
        <taxon>Pezizomycotina</taxon>
        <taxon>Sordariomycetes</taxon>
        <taxon>Lulworthiomycetidae</taxon>
        <taxon>Lulworthiales</taxon>
        <taxon>Lulworthiaceae</taxon>
        <taxon>Zalerion</taxon>
    </lineage>
</organism>
<evidence type="ECO:0000256" key="3">
    <source>
        <dbReference type="ARBA" id="ARBA00022617"/>
    </source>
</evidence>
<keyword evidence="6" id="KW-0503">Monooxygenase</keyword>
<dbReference type="GO" id="GO:0004497">
    <property type="term" value="F:monooxygenase activity"/>
    <property type="evidence" value="ECO:0007669"/>
    <property type="project" value="UniProtKB-KW"/>
</dbReference>
<name>A0AAD5RKH3_9PEZI</name>
<evidence type="ECO:0000256" key="5">
    <source>
        <dbReference type="ARBA" id="ARBA00023004"/>
    </source>
</evidence>
<evidence type="ECO:0000256" key="6">
    <source>
        <dbReference type="ARBA" id="ARBA00023033"/>
    </source>
</evidence>
<dbReference type="CDD" id="cd00302">
    <property type="entry name" value="cytochrome_P450"/>
    <property type="match status" value="1"/>
</dbReference>
<dbReference type="Gene3D" id="1.10.630.10">
    <property type="entry name" value="Cytochrome P450"/>
    <property type="match status" value="1"/>
</dbReference>
<evidence type="ECO:0000256" key="4">
    <source>
        <dbReference type="ARBA" id="ARBA00022723"/>
    </source>
</evidence>
<dbReference type="Pfam" id="PF00067">
    <property type="entry name" value="p450"/>
    <property type="match status" value="1"/>
</dbReference>
<dbReference type="InterPro" id="IPR036396">
    <property type="entry name" value="Cyt_P450_sf"/>
</dbReference>
<feature type="region of interest" description="Disordered" evidence="8">
    <location>
        <begin position="1"/>
        <end position="24"/>
    </location>
</feature>
<proteinExistence type="inferred from homology"/>
<dbReference type="PANTHER" id="PTHR24304">
    <property type="entry name" value="CYTOCHROME P450 FAMILY 7"/>
    <property type="match status" value="1"/>
</dbReference>
<dbReference type="GO" id="GO:0016705">
    <property type="term" value="F:oxidoreductase activity, acting on paired donors, with incorporation or reduction of molecular oxygen"/>
    <property type="evidence" value="ECO:0007669"/>
    <property type="project" value="InterPro"/>
</dbReference>
<dbReference type="GO" id="GO:0005506">
    <property type="term" value="F:iron ion binding"/>
    <property type="evidence" value="ECO:0007669"/>
    <property type="project" value="InterPro"/>
</dbReference>
<dbReference type="InterPro" id="IPR001128">
    <property type="entry name" value="Cyt_P450"/>
</dbReference>
<keyword evidence="10" id="KW-1185">Reference proteome</keyword>
<evidence type="ECO:0000256" key="8">
    <source>
        <dbReference type="SAM" id="MobiDB-lite"/>
    </source>
</evidence>
<evidence type="ECO:0000313" key="9">
    <source>
        <dbReference type="EMBL" id="KAJ2896395.1"/>
    </source>
</evidence>
<dbReference type="SUPFAM" id="SSF48264">
    <property type="entry name" value="Cytochrome P450"/>
    <property type="match status" value="1"/>
</dbReference>
<reference evidence="9" key="1">
    <citation type="submission" date="2022-07" db="EMBL/GenBank/DDBJ databases">
        <title>Draft genome sequence of Zalerion maritima ATCC 34329, a (micro)plastics degrading marine fungus.</title>
        <authorList>
            <person name="Paco A."/>
            <person name="Goncalves M.F.M."/>
            <person name="Rocha-Santos T.A.P."/>
            <person name="Alves A."/>
        </authorList>
    </citation>
    <scope>NUCLEOTIDE SEQUENCE</scope>
    <source>
        <strain evidence="9">ATCC 34329</strain>
    </source>
</reference>
<evidence type="ECO:0000256" key="2">
    <source>
        <dbReference type="ARBA" id="ARBA00010617"/>
    </source>
</evidence>
<dbReference type="Proteomes" id="UP001201980">
    <property type="component" value="Unassembled WGS sequence"/>
</dbReference>
<comment type="similarity">
    <text evidence="2">Belongs to the cytochrome P450 family.</text>
</comment>
<keyword evidence="4 7" id="KW-0479">Metal-binding</keyword>
<dbReference type="AlphaFoldDB" id="A0AAD5RKH3"/>
<comment type="cofactor">
    <cofactor evidence="1 7">
        <name>heme</name>
        <dbReference type="ChEBI" id="CHEBI:30413"/>
    </cofactor>
</comment>
<dbReference type="PRINTS" id="PR00465">
    <property type="entry name" value="EP450IV"/>
</dbReference>
<evidence type="ECO:0000256" key="7">
    <source>
        <dbReference type="PIRSR" id="PIRSR602403-1"/>
    </source>
</evidence>
<comment type="caution">
    <text evidence="9">The sequence shown here is derived from an EMBL/GenBank/DDBJ whole genome shotgun (WGS) entry which is preliminary data.</text>
</comment>
<keyword evidence="6" id="KW-0560">Oxidoreductase</keyword>